<reference evidence="10" key="1">
    <citation type="journal article" date="2019" name="Int. J. Syst. Evol. Microbiol.">
        <title>The Global Catalogue of Microorganisms (GCM) 10K type strain sequencing project: providing services to taxonomists for standard genome sequencing and annotation.</title>
        <authorList>
            <consortium name="The Broad Institute Genomics Platform"/>
            <consortium name="The Broad Institute Genome Sequencing Center for Infectious Disease"/>
            <person name="Wu L."/>
            <person name="Ma J."/>
        </authorList>
    </citation>
    <scope>NUCLEOTIDE SEQUENCE [LARGE SCALE GENOMIC DNA]</scope>
    <source>
        <strain evidence="10">JCM 17021</strain>
    </source>
</reference>
<gene>
    <name evidence="9" type="primary">pnuC</name>
    <name evidence="9" type="ORF">GCM10022381_33050</name>
</gene>
<dbReference type="RefSeq" id="WP_345068703.1">
    <property type="nucleotide sequence ID" value="NZ_BAABCN010000012.1"/>
</dbReference>
<keyword evidence="5 8" id="KW-0812">Transmembrane</keyword>
<feature type="transmembrane region" description="Helical" evidence="8">
    <location>
        <begin position="193"/>
        <end position="210"/>
    </location>
</feature>
<proteinExistence type="inferred from homology"/>
<feature type="transmembrane region" description="Helical" evidence="8">
    <location>
        <begin position="167"/>
        <end position="187"/>
    </location>
</feature>
<protein>
    <submittedName>
        <fullName evidence="9">Nicotinamide riboside transporter PnuC</fullName>
    </submittedName>
</protein>
<evidence type="ECO:0000256" key="4">
    <source>
        <dbReference type="ARBA" id="ARBA00022475"/>
    </source>
</evidence>
<evidence type="ECO:0000256" key="5">
    <source>
        <dbReference type="ARBA" id="ARBA00022692"/>
    </source>
</evidence>
<feature type="transmembrane region" description="Helical" evidence="8">
    <location>
        <begin position="142"/>
        <end position="160"/>
    </location>
</feature>
<feature type="transmembrane region" description="Helical" evidence="8">
    <location>
        <begin position="42"/>
        <end position="64"/>
    </location>
</feature>
<organism evidence="9 10">
    <name type="scientific">Leifsonia kafniensis</name>
    <dbReference type="NCBI Taxonomy" id="475957"/>
    <lineage>
        <taxon>Bacteria</taxon>
        <taxon>Bacillati</taxon>
        <taxon>Actinomycetota</taxon>
        <taxon>Actinomycetes</taxon>
        <taxon>Micrococcales</taxon>
        <taxon>Microbacteriaceae</taxon>
        <taxon>Leifsonia</taxon>
    </lineage>
</organism>
<dbReference type="PROSITE" id="PS00962">
    <property type="entry name" value="RIBOSOMAL_S2_1"/>
    <property type="match status" value="1"/>
</dbReference>
<dbReference type="InterPro" id="IPR018130">
    <property type="entry name" value="Ribosomal_uS2_CS"/>
</dbReference>
<keyword evidence="4" id="KW-1003">Cell membrane</keyword>
<dbReference type="PANTHER" id="PTHR36122:SF2">
    <property type="entry name" value="NICOTINAMIDE RIBOSIDE TRANSPORTER PNUC"/>
    <property type="match status" value="1"/>
</dbReference>
<evidence type="ECO:0000313" key="10">
    <source>
        <dbReference type="Proteomes" id="UP001501803"/>
    </source>
</evidence>
<comment type="similarity">
    <text evidence="2">Belongs to the nicotinamide ribonucleoside (NR) uptake permease (TC 4.B.1) family.</text>
</comment>
<dbReference type="Pfam" id="PF04973">
    <property type="entry name" value="NMN_transporter"/>
    <property type="match status" value="1"/>
</dbReference>
<dbReference type="EMBL" id="BAABCN010000012">
    <property type="protein sequence ID" value="GAA3888548.1"/>
    <property type="molecule type" value="Genomic_DNA"/>
</dbReference>
<keyword evidence="10" id="KW-1185">Reference proteome</keyword>
<keyword evidence="7 8" id="KW-0472">Membrane</keyword>
<evidence type="ECO:0000256" key="2">
    <source>
        <dbReference type="ARBA" id="ARBA00006669"/>
    </source>
</evidence>
<dbReference type="PANTHER" id="PTHR36122">
    <property type="entry name" value="NICOTINAMIDE RIBOSIDE TRANSPORTER PNUC"/>
    <property type="match status" value="1"/>
</dbReference>
<comment type="subcellular location">
    <subcellularLocation>
        <location evidence="1">Cell membrane</location>
        <topology evidence="1">Multi-pass membrane protein</topology>
    </subcellularLocation>
</comment>
<evidence type="ECO:0000256" key="3">
    <source>
        <dbReference type="ARBA" id="ARBA00022448"/>
    </source>
</evidence>
<feature type="transmembrane region" description="Helical" evidence="8">
    <location>
        <begin position="114"/>
        <end position="136"/>
    </location>
</feature>
<evidence type="ECO:0000313" key="9">
    <source>
        <dbReference type="EMBL" id="GAA3888548.1"/>
    </source>
</evidence>
<evidence type="ECO:0000256" key="6">
    <source>
        <dbReference type="ARBA" id="ARBA00022989"/>
    </source>
</evidence>
<comment type="caution">
    <text evidence="9">The sequence shown here is derived from an EMBL/GenBank/DDBJ whole genome shotgun (WGS) entry which is preliminary data.</text>
</comment>
<evidence type="ECO:0000256" key="8">
    <source>
        <dbReference type="SAM" id="Phobius"/>
    </source>
</evidence>
<dbReference type="InterPro" id="IPR006419">
    <property type="entry name" value="NMN_transpt_PnuC"/>
</dbReference>
<feature type="transmembrane region" description="Helical" evidence="8">
    <location>
        <begin position="76"/>
        <end position="93"/>
    </location>
</feature>
<sequence>MNLIEWLFDAQLHIGTQAILWREIVGNLFGLASALGGMRRKVWAWPVGIAGNLLLFTVFLGAVFGTPNPINLYGQAGRQIMFIVVSIYGWIQWSRARNSPTRVAVTPHWAGNRVRILLGAGMIGGTLVLTPIFTALGSFEPVWADAWIFTGSLLATYGMAKGWTEFWLIWVAVDIVGVPLLVSAGYYASAVLYVFYGVFTLIGFFVWMRVQRRQREAQALLS</sequence>
<keyword evidence="3" id="KW-0813">Transport</keyword>
<keyword evidence="6 8" id="KW-1133">Transmembrane helix</keyword>
<dbReference type="Proteomes" id="UP001501803">
    <property type="component" value="Unassembled WGS sequence"/>
</dbReference>
<evidence type="ECO:0000256" key="1">
    <source>
        <dbReference type="ARBA" id="ARBA00004651"/>
    </source>
</evidence>
<accession>A0ABP7KUR1</accession>
<dbReference type="NCBIfam" id="TIGR01528">
    <property type="entry name" value="NMN_trans_PnuC"/>
    <property type="match status" value="1"/>
</dbReference>
<evidence type="ECO:0000256" key="7">
    <source>
        <dbReference type="ARBA" id="ARBA00023136"/>
    </source>
</evidence>
<name>A0ABP7KUR1_9MICO</name>